<sequence length="97" mass="11258">MADMSKELIMQNAMMLCPKIVGAEGGDMYILRMENASTIRTNARELETQIKATALFENCREVDAAIVVKEMDQFKVLFKIWFSHFEKDDLEDEWGLY</sequence>
<dbReference type="AlphaFoldDB" id="A0A4U1CB96"/>
<dbReference type="Proteomes" id="UP000310477">
    <property type="component" value="Unassembled WGS sequence"/>
</dbReference>
<dbReference type="OrthoDB" id="893100at2"/>
<comment type="caution">
    <text evidence="1">The sequence shown here is derived from an EMBL/GenBank/DDBJ whole genome shotgun (WGS) entry which is preliminary data.</text>
</comment>
<dbReference type="EMBL" id="SWBO01000001">
    <property type="protein sequence ID" value="TKC03316.1"/>
    <property type="molecule type" value="Genomic_DNA"/>
</dbReference>
<keyword evidence="2" id="KW-1185">Reference proteome</keyword>
<gene>
    <name evidence="1" type="ORF">FA045_01735</name>
</gene>
<protein>
    <submittedName>
        <fullName evidence="1">Uncharacterized protein</fullName>
    </submittedName>
</protein>
<proteinExistence type="predicted"/>
<evidence type="ECO:0000313" key="1">
    <source>
        <dbReference type="EMBL" id="TKC03316.1"/>
    </source>
</evidence>
<reference evidence="1 2" key="1">
    <citation type="submission" date="2019-04" db="EMBL/GenBank/DDBJ databases">
        <title>Pedobacter sp. AR-2-6 sp. nov., isolated from Arctic soil.</title>
        <authorList>
            <person name="Dahal R.H."/>
            <person name="Kim D.-U."/>
        </authorList>
    </citation>
    <scope>NUCLEOTIDE SEQUENCE [LARGE SCALE GENOMIC DNA]</scope>
    <source>
        <strain evidence="1 2">AR-2-6</strain>
    </source>
</reference>
<evidence type="ECO:0000313" key="2">
    <source>
        <dbReference type="Proteomes" id="UP000310477"/>
    </source>
</evidence>
<accession>A0A4U1CB96</accession>
<name>A0A4U1CB96_9SPHI</name>
<dbReference type="RefSeq" id="WP_136873810.1">
    <property type="nucleotide sequence ID" value="NZ_SWBO01000001.1"/>
</dbReference>
<organism evidence="1 2">
    <name type="scientific">Pedobacter cryotolerans</name>
    <dbReference type="NCBI Taxonomy" id="2571270"/>
    <lineage>
        <taxon>Bacteria</taxon>
        <taxon>Pseudomonadati</taxon>
        <taxon>Bacteroidota</taxon>
        <taxon>Sphingobacteriia</taxon>
        <taxon>Sphingobacteriales</taxon>
        <taxon>Sphingobacteriaceae</taxon>
        <taxon>Pedobacter</taxon>
    </lineage>
</organism>